<reference evidence="2" key="1">
    <citation type="submission" date="2023-03" db="EMBL/GenBank/DDBJ databases">
        <title>Massive genome expansion in bonnet fungi (Mycena s.s.) driven by repeated elements and novel gene families across ecological guilds.</title>
        <authorList>
            <consortium name="Lawrence Berkeley National Laboratory"/>
            <person name="Harder C.B."/>
            <person name="Miyauchi S."/>
            <person name="Viragh M."/>
            <person name="Kuo A."/>
            <person name="Thoen E."/>
            <person name="Andreopoulos B."/>
            <person name="Lu D."/>
            <person name="Skrede I."/>
            <person name="Drula E."/>
            <person name="Henrissat B."/>
            <person name="Morin E."/>
            <person name="Kohler A."/>
            <person name="Barry K."/>
            <person name="LaButti K."/>
            <person name="Morin E."/>
            <person name="Salamov A."/>
            <person name="Lipzen A."/>
            <person name="Mereny Z."/>
            <person name="Hegedus B."/>
            <person name="Baldrian P."/>
            <person name="Stursova M."/>
            <person name="Weitz H."/>
            <person name="Taylor A."/>
            <person name="Grigoriev I.V."/>
            <person name="Nagy L.G."/>
            <person name="Martin F."/>
            <person name="Kauserud H."/>
        </authorList>
    </citation>
    <scope>NUCLEOTIDE SEQUENCE</scope>
    <source>
        <strain evidence="2">9284</strain>
    </source>
</reference>
<evidence type="ECO:0000256" key="1">
    <source>
        <dbReference type="SAM" id="MobiDB-lite"/>
    </source>
</evidence>
<sequence>MALCIVRPGRGVKLVRRCREKRVLGGAGRARNVERQERGDWARCQAVGNRAGREKHVLEAVVERRMGRSRVDEMMVEGERGDRLALNSEYQGLVVAAAHRLILYPARRRWSSTILDSGILPSRYIGTTRPSHLRILNLTLLVTLWSIPSRLAENHIPRIMPDGAYHGRRRLRTSGRQPNMKSNMVVQGKDVIDIRSSSRLPRRKQFRWAPASDQGSIKNRKSEKEGRNGANLKDFHLKESSINHSAAASSFQLPRSTNPTARFSSQMEASELSPNAGCELIEPVKSLYEQRKTKISATELAEQIRVILLGGQDTSVYIVPFSSMDI</sequence>
<organism evidence="2 3">
    <name type="scientific">Roridomyces roridus</name>
    <dbReference type="NCBI Taxonomy" id="1738132"/>
    <lineage>
        <taxon>Eukaryota</taxon>
        <taxon>Fungi</taxon>
        <taxon>Dikarya</taxon>
        <taxon>Basidiomycota</taxon>
        <taxon>Agaricomycotina</taxon>
        <taxon>Agaricomycetes</taxon>
        <taxon>Agaricomycetidae</taxon>
        <taxon>Agaricales</taxon>
        <taxon>Marasmiineae</taxon>
        <taxon>Mycenaceae</taxon>
        <taxon>Roridomyces</taxon>
    </lineage>
</organism>
<dbReference type="EMBL" id="JARKIF010000043">
    <property type="protein sequence ID" value="KAJ7608676.1"/>
    <property type="molecule type" value="Genomic_DNA"/>
</dbReference>
<accession>A0AAD7B2L7</accession>
<name>A0AAD7B2L7_9AGAR</name>
<dbReference type="Proteomes" id="UP001221142">
    <property type="component" value="Unassembled WGS sequence"/>
</dbReference>
<protein>
    <submittedName>
        <fullName evidence="2">Uncharacterized protein</fullName>
    </submittedName>
</protein>
<feature type="region of interest" description="Disordered" evidence="1">
    <location>
        <begin position="203"/>
        <end position="230"/>
    </location>
</feature>
<dbReference type="AlphaFoldDB" id="A0AAD7B2L7"/>
<keyword evidence="3" id="KW-1185">Reference proteome</keyword>
<comment type="caution">
    <text evidence="2">The sequence shown here is derived from an EMBL/GenBank/DDBJ whole genome shotgun (WGS) entry which is preliminary data.</text>
</comment>
<proteinExistence type="predicted"/>
<evidence type="ECO:0000313" key="3">
    <source>
        <dbReference type="Proteomes" id="UP001221142"/>
    </source>
</evidence>
<gene>
    <name evidence="2" type="ORF">FB45DRAFT_876945</name>
</gene>
<evidence type="ECO:0000313" key="2">
    <source>
        <dbReference type="EMBL" id="KAJ7608676.1"/>
    </source>
</evidence>
<feature type="compositionally biased region" description="Basic and acidic residues" evidence="1">
    <location>
        <begin position="220"/>
        <end position="230"/>
    </location>
</feature>